<comment type="caution">
    <text evidence="2">The sequence shown here is derived from an EMBL/GenBank/DDBJ whole genome shotgun (WGS) entry which is preliminary data.</text>
</comment>
<gene>
    <name evidence="2" type="ORF">FGIG_07322</name>
</gene>
<dbReference type="OrthoDB" id="6242089at2759"/>
<reference evidence="2 3" key="1">
    <citation type="submission" date="2019-04" db="EMBL/GenBank/DDBJ databases">
        <title>Annotation for the trematode Fasciola gigantica.</title>
        <authorList>
            <person name="Choi Y.-J."/>
        </authorList>
    </citation>
    <scope>NUCLEOTIDE SEQUENCE [LARGE SCALE GENOMIC DNA]</scope>
    <source>
        <strain evidence="2">Uganda_cow_1</strain>
    </source>
</reference>
<dbReference type="AlphaFoldDB" id="A0A504YFU5"/>
<evidence type="ECO:0000313" key="2">
    <source>
        <dbReference type="EMBL" id="TPP60024.1"/>
    </source>
</evidence>
<protein>
    <submittedName>
        <fullName evidence="2">Uncharacterized protein</fullName>
    </submittedName>
</protein>
<proteinExistence type="predicted"/>
<keyword evidence="1" id="KW-0732">Signal</keyword>
<dbReference type="Proteomes" id="UP000316759">
    <property type="component" value="Unassembled WGS sequence"/>
</dbReference>
<accession>A0A504YFU5</accession>
<feature type="chain" id="PRO_5021337514" evidence="1">
    <location>
        <begin position="22"/>
        <end position="159"/>
    </location>
</feature>
<evidence type="ECO:0000313" key="3">
    <source>
        <dbReference type="Proteomes" id="UP000316759"/>
    </source>
</evidence>
<keyword evidence="3" id="KW-1185">Reference proteome</keyword>
<name>A0A504YFU5_FASGI</name>
<feature type="signal peptide" evidence="1">
    <location>
        <begin position="1"/>
        <end position="21"/>
    </location>
</feature>
<dbReference type="EMBL" id="SUNJ01009936">
    <property type="protein sequence ID" value="TPP60024.1"/>
    <property type="molecule type" value="Genomic_DNA"/>
</dbReference>
<organism evidence="2 3">
    <name type="scientific">Fasciola gigantica</name>
    <name type="common">Giant liver fluke</name>
    <dbReference type="NCBI Taxonomy" id="46835"/>
    <lineage>
        <taxon>Eukaryota</taxon>
        <taxon>Metazoa</taxon>
        <taxon>Spiralia</taxon>
        <taxon>Lophotrochozoa</taxon>
        <taxon>Platyhelminthes</taxon>
        <taxon>Trematoda</taxon>
        <taxon>Digenea</taxon>
        <taxon>Plagiorchiida</taxon>
        <taxon>Echinostomata</taxon>
        <taxon>Echinostomatoidea</taxon>
        <taxon>Fasciolidae</taxon>
        <taxon>Fasciola</taxon>
    </lineage>
</organism>
<sequence>MTNYFQRTFLTLMLGLPFISATFYTVGVKDMHYTIGERTTLAYEDDIVFDLNLNCPVTEYNVTTGQRIIVICSQRESMMVHRIYASYNPETIYLCDTFDPKVHIVGSCLGGLRHYELPLTVCEEGLDCQIPMQKGKSVVLFNTEQSCIHQVNLLKVNLI</sequence>
<evidence type="ECO:0000256" key="1">
    <source>
        <dbReference type="SAM" id="SignalP"/>
    </source>
</evidence>